<dbReference type="OrthoDB" id="5145626at2759"/>
<keyword evidence="3" id="KW-1185">Reference proteome</keyword>
<evidence type="ECO:0000313" key="2">
    <source>
        <dbReference type="EMBL" id="PHH69681.1"/>
    </source>
</evidence>
<dbReference type="STRING" id="2004952.A0A2C5YRZ5"/>
<gene>
    <name evidence="2" type="ORF">CDD80_6567</name>
</gene>
<dbReference type="InterPro" id="IPR036397">
    <property type="entry name" value="RNaseH_sf"/>
</dbReference>
<dbReference type="AlphaFoldDB" id="A0A2C5YRZ5"/>
<feature type="domain" description="Tc1-like transposase DDE" evidence="1">
    <location>
        <begin position="17"/>
        <end position="89"/>
    </location>
</feature>
<reference evidence="2 3" key="1">
    <citation type="submission" date="2017-06" db="EMBL/GenBank/DDBJ databases">
        <title>Ant-infecting Ophiocordyceps genomes reveal a high diversity of potential behavioral manipulation genes and a possible major role for enterotoxins.</title>
        <authorList>
            <person name="De Bekker C."/>
            <person name="Evans H.C."/>
            <person name="Brachmann A."/>
            <person name="Hughes D.P."/>
        </authorList>
    </citation>
    <scope>NUCLEOTIDE SEQUENCE [LARGE SCALE GENOMIC DNA]</scope>
    <source>
        <strain evidence="2 3">Map16</strain>
    </source>
</reference>
<evidence type="ECO:0000259" key="1">
    <source>
        <dbReference type="Pfam" id="PF13358"/>
    </source>
</evidence>
<dbReference type="Gene3D" id="3.30.420.10">
    <property type="entry name" value="Ribonuclease H-like superfamily/Ribonuclease H"/>
    <property type="match status" value="1"/>
</dbReference>
<dbReference type="EMBL" id="NJES01000727">
    <property type="protein sequence ID" value="PHH69681.1"/>
    <property type="molecule type" value="Genomic_DNA"/>
</dbReference>
<evidence type="ECO:0000313" key="3">
    <source>
        <dbReference type="Proteomes" id="UP000226431"/>
    </source>
</evidence>
<proteinExistence type="predicted"/>
<comment type="caution">
    <text evidence="2">The sequence shown here is derived from an EMBL/GenBank/DDBJ whole genome shotgun (WGS) entry which is preliminary data.</text>
</comment>
<sequence length="142" mass="15682">MMGDPDAKRGGVTGRVVKATLEEQLPTICEPGSIFQQDNAPVHQSALVQTWLREFALENGVQLRDWPPYSPDLNPIENAWKIVKDKVVANHPDLLMYGCNNEAKQRLCEAAVEEWEAIEDGVLEKLVESMPRRCAAVVAAGG</sequence>
<protein>
    <recommendedName>
        <fullName evidence="1">Tc1-like transposase DDE domain-containing protein</fullName>
    </recommendedName>
</protein>
<dbReference type="GO" id="GO:0003676">
    <property type="term" value="F:nucleic acid binding"/>
    <property type="evidence" value="ECO:0007669"/>
    <property type="project" value="InterPro"/>
</dbReference>
<accession>A0A2C5YRZ5</accession>
<organism evidence="2 3">
    <name type="scientific">Ophiocordyceps camponoti-rufipedis</name>
    <dbReference type="NCBI Taxonomy" id="2004952"/>
    <lineage>
        <taxon>Eukaryota</taxon>
        <taxon>Fungi</taxon>
        <taxon>Dikarya</taxon>
        <taxon>Ascomycota</taxon>
        <taxon>Pezizomycotina</taxon>
        <taxon>Sordariomycetes</taxon>
        <taxon>Hypocreomycetidae</taxon>
        <taxon>Hypocreales</taxon>
        <taxon>Ophiocordycipitaceae</taxon>
        <taxon>Ophiocordyceps</taxon>
    </lineage>
</organism>
<dbReference type="Proteomes" id="UP000226431">
    <property type="component" value="Unassembled WGS sequence"/>
</dbReference>
<dbReference type="Pfam" id="PF13358">
    <property type="entry name" value="DDE_3"/>
    <property type="match status" value="1"/>
</dbReference>
<name>A0A2C5YRZ5_9HYPO</name>
<dbReference type="InterPro" id="IPR038717">
    <property type="entry name" value="Tc1-like_DDE_dom"/>
</dbReference>